<evidence type="ECO:0000256" key="1">
    <source>
        <dbReference type="ARBA" id="ARBA00007447"/>
    </source>
</evidence>
<dbReference type="EMBL" id="KN832870">
    <property type="protein sequence ID" value="KIN07638.1"/>
    <property type="molecule type" value="Genomic_DNA"/>
</dbReference>
<feature type="active site" evidence="6">
    <location>
        <position position="42"/>
    </location>
</feature>
<proteinExistence type="inferred from homology"/>
<dbReference type="PANTHER" id="PTHR47966">
    <property type="entry name" value="BETA-SITE APP-CLEAVING ENZYME, ISOFORM A-RELATED"/>
    <property type="match status" value="1"/>
</dbReference>
<keyword evidence="10" id="KW-0812">Transmembrane</keyword>
<dbReference type="OrthoDB" id="771136at2759"/>
<evidence type="ECO:0000256" key="5">
    <source>
        <dbReference type="ARBA" id="ARBA00022801"/>
    </source>
</evidence>
<feature type="region of interest" description="Disordered" evidence="9">
    <location>
        <begin position="399"/>
        <end position="462"/>
    </location>
</feature>
<dbReference type="SUPFAM" id="SSF50630">
    <property type="entry name" value="Acid proteases"/>
    <property type="match status" value="1"/>
</dbReference>
<dbReference type="Proteomes" id="UP000054321">
    <property type="component" value="Unassembled WGS sequence"/>
</dbReference>
<sequence>MLAARKDFSASLENEVNQITDSNYIINVQVGTPAQDIKLAIDTGSSDVWVLDSTSEACSSSLDTSSECETPFTSASSSTFKVVDPGEFDITYADGTGAQGDYFTDVLSFGGQSLNAQTMGIATESTLSPGLLGIGYDQNEASTAQNPPFVYSSVIDSLVSQGLISTKAYSLYLDDLQASTGSLLFGGLDSDKYQGNLVQMPIIPQTFGDQSIYTAFIVDMTSFGTTSSGKSTTVTQSSFQIPVVLDSGTTLTYFPTSLMDEILTAVNGEIDKESQFAFVDCSVRDSSDTFTFDFGFGTSESIVIKVPAAELIYDADIFVGGQPNVNISNPCALGFMAQDGEPYVLGDNFLRSAYVVYDLKNNLIALGQTNFDSTTSSILDFPADATTIPVTSGVATSAVVEPSGNNGVSESATPSTDGSGGVPTTFPDPFTLPSRTGNILPTSDSTLSTSSSTSTHSTGPGSLTTPLDLGGLVVIGVSVFFAVLGSGLFLVF</sequence>
<evidence type="ECO:0000256" key="10">
    <source>
        <dbReference type="SAM" id="Phobius"/>
    </source>
</evidence>
<feature type="transmembrane region" description="Helical" evidence="10">
    <location>
        <begin position="469"/>
        <end position="491"/>
    </location>
</feature>
<dbReference type="Pfam" id="PF00026">
    <property type="entry name" value="Asp"/>
    <property type="match status" value="1"/>
</dbReference>
<organism evidence="12 13">
    <name type="scientific">Oidiodendron maius (strain Zn)</name>
    <dbReference type="NCBI Taxonomy" id="913774"/>
    <lineage>
        <taxon>Eukaryota</taxon>
        <taxon>Fungi</taxon>
        <taxon>Dikarya</taxon>
        <taxon>Ascomycota</taxon>
        <taxon>Pezizomycotina</taxon>
        <taxon>Leotiomycetes</taxon>
        <taxon>Leotiomycetes incertae sedis</taxon>
        <taxon>Myxotrichaceae</taxon>
        <taxon>Oidiodendron</taxon>
    </lineage>
</organism>
<dbReference type="InterPro" id="IPR001461">
    <property type="entry name" value="Aspartic_peptidase_A1"/>
</dbReference>
<accession>A0A0C3E010</accession>
<dbReference type="PROSITE" id="PS00141">
    <property type="entry name" value="ASP_PROTEASE"/>
    <property type="match status" value="1"/>
</dbReference>
<evidence type="ECO:0000256" key="3">
    <source>
        <dbReference type="ARBA" id="ARBA00022729"/>
    </source>
</evidence>
<dbReference type="FunCoup" id="A0A0C3E010">
    <property type="interactions" value="405"/>
</dbReference>
<dbReference type="InterPro" id="IPR033121">
    <property type="entry name" value="PEPTIDASE_A1"/>
</dbReference>
<feature type="disulfide bond" evidence="7">
    <location>
        <begin position="281"/>
        <end position="331"/>
    </location>
</feature>
<reference evidence="13" key="2">
    <citation type="submission" date="2015-01" db="EMBL/GenBank/DDBJ databases">
        <title>Evolutionary Origins and Diversification of the Mycorrhizal Mutualists.</title>
        <authorList>
            <consortium name="DOE Joint Genome Institute"/>
            <consortium name="Mycorrhizal Genomics Consortium"/>
            <person name="Kohler A."/>
            <person name="Kuo A."/>
            <person name="Nagy L.G."/>
            <person name="Floudas D."/>
            <person name="Copeland A."/>
            <person name="Barry K.W."/>
            <person name="Cichocki N."/>
            <person name="Veneault-Fourrey C."/>
            <person name="LaButti K."/>
            <person name="Lindquist E.A."/>
            <person name="Lipzen A."/>
            <person name="Lundell T."/>
            <person name="Morin E."/>
            <person name="Murat C."/>
            <person name="Riley R."/>
            <person name="Ohm R."/>
            <person name="Sun H."/>
            <person name="Tunlid A."/>
            <person name="Henrissat B."/>
            <person name="Grigoriev I.V."/>
            <person name="Hibbett D.S."/>
            <person name="Martin F."/>
        </authorList>
    </citation>
    <scope>NUCLEOTIDE SEQUENCE [LARGE SCALE GENOMIC DNA]</scope>
    <source>
        <strain evidence="13">Zn</strain>
    </source>
</reference>
<feature type="compositionally biased region" description="Polar residues" evidence="9">
    <location>
        <begin position="403"/>
        <end position="417"/>
    </location>
</feature>
<protein>
    <recommendedName>
        <fullName evidence="11">Peptidase A1 domain-containing protein</fullName>
    </recommendedName>
</protein>
<keyword evidence="7" id="KW-1015">Disulfide bond</keyword>
<dbReference type="PROSITE" id="PS51767">
    <property type="entry name" value="PEPTIDASE_A1"/>
    <property type="match status" value="1"/>
</dbReference>
<dbReference type="Gene3D" id="2.40.70.10">
    <property type="entry name" value="Acid Proteases"/>
    <property type="match status" value="2"/>
</dbReference>
<dbReference type="GO" id="GO:0006508">
    <property type="term" value="P:proteolysis"/>
    <property type="evidence" value="ECO:0007669"/>
    <property type="project" value="UniProtKB-KW"/>
</dbReference>
<comment type="similarity">
    <text evidence="1 8">Belongs to the peptidase A1 family.</text>
</comment>
<dbReference type="PANTHER" id="PTHR47966:SF65">
    <property type="entry name" value="ASPARTIC-TYPE ENDOPEPTIDASE"/>
    <property type="match status" value="1"/>
</dbReference>
<evidence type="ECO:0000256" key="8">
    <source>
        <dbReference type="RuleBase" id="RU000454"/>
    </source>
</evidence>
<dbReference type="InterPro" id="IPR021109">
    <property type="entry name" value="Peptidase_aspartic_dom_sf"/>
</dbReference>
<evidence type="ECO:0000259" key="11">
    <source>
        <dbReference type="PROSITE" id="PS51767"/>
    </source>
</evidence>
<dbReference type="CDD" id="cd05474">
    <property type="entry name" value="SAP_like"/>
    <property type="match status" value="1"/>
</dbReference>
<dbReference type="PRINTS" id="PR00792">
    <property type="entry name" value="PEPSIN"/>
</dbReference>
<evidence type="ECO:0000256" key="7">
    <source>
        <dbReference type="PIRSR" id="PIRSR601461-2"/>
    </source>
</evidence>
<evidence type="ECO:0000256" key="6">
    <source>
        <dbReference type="PIRSR" id="PIRSR601461-1"/>
    </source>
</evidence>
<keyword evidence="2 8" id="KW-0645">Protease</keyword>
<dbReference type="HOGENOM" id="CLU_013253_9_3_1"/>
<keyword evidence="5 8" id="KW-0378">Hydrolase</keyword>
<keyword evidence="13" id="KW-1185">Reference proteome</keyword>
<dbReference type="STRING" id="913774.A0A0C3E010"/>
<name>A0A0C3E010_OIDMZ</name>
<gene>
    <name evidence="12" type="ORF">OIDMADRAFT_186420</name>
</gene>
<keyword evidence="3" id="KW-0732">Signal</keyword>
<dbReference type="InterPro" id="IPR001969">
    <property type="entry name" value="Aspartic_peptidase_AS"/>
</dbReference>
<dbReference type="GO" id="GO:0004190">
    <property type="term" value="F:aspartic-type endopeptidase activity"/>
    <property type="evidence" value="ECO:0007669"/>
    <property type="project" value="UniProtKB-KW"/>
</dbReference>
<keyword evidence="10" id="KW-1133">Transmembrane helix</keyword>
<feature type="active site" evidence="6">
    <location>
        <position position="246"/>
    </location>
</feature>
<reference evidence="12 13" key="1">
    <citation type="submission" date="2014-04" db="EMBL/GenBank/DDBJ databases">
        <authorList>
            <consortium name="DOE Joint Genome Institute"/>
            <person name="Kuo A."/>
            <person name="Martino E."/>
            <person name="Perotto S."/>
            <person name="Kohler A."/>
            <person name="Nagy L.G."/>
            <person name="Floudas D."/>
            <person name="Copeland A."/>
            <person name="Barry K.W."/>
            <person name="Cichocki N."/>
            <person name="Veneault-Fourrey C."/>
            <person name="LaButti K."/>
            <person name="Lindquist E.A."/>
            <person name="Lipzen A."/>
            <person name="Lundell T."/>
            <person name="Morin E."/>
            <person name="Murat C."/>
            <person name="Sun H."/>
            <person name="Tunlid A."/>
            <person name="Henrissat B."/>
            <person name="Grigoriev I.V."/>
            <person name="Hibbett D.S."/>
            <person name="Martin F."/>
            <person name="Nordberg H.P."/>
            <person name="Cantor M.N."/>
            <person name="Hua S.X."/>
        </authorList>
    </citation>
    <scope>NUCLEOTIDE SEQUENCE [LARGE SCALE GENOMIC DNA]</scope>
    <source>
        <strain evidence="12 13">Zn</strain>
    </source>
</reference>
<keyword evidence="4 8" id="KW-0064">Aspartyl protease</keyword>
<evidence type="ECO:0000256" key="9">
    <source>
        <dbReference type="SAM" id="MobiDB-lite"/>
    </source>
</evidence>
<evidence type="ECO:0000256" key="4">
    <source>
        <dbReference type="ARBA" id="ARBA00022750"/>
    </source>
</evidence>
<dbReference type="InParanoid" id="A0A0C3E010"/>
<evidence type="ECO:0000256" key="2">
    <source>
        <dbReference type="ARBA" id="ARBA00022670"/>
    </source>
</evidence>
<dbReference type="AlphaFoldDB" id="A0A0C3E010"/>
<feature type="compositionally biased region" description="Low complexity" evidence="9">
    <location>
        <begin position="440"/>
        <end position="462"/>
    </location>
</feature>
<feature type="domain" description="Peptidase A1" evidence="11">
    <location>
        <begin position="24"/>
        <end position="367"/>
    </location>
</feature>
<keyword evidence="10" id="KW-0472">Membrane</keyword>
<evidence type="ECO:0000313" key="13">
    <source>
        <dbReference type="Proteomes" id="UP000054321"/>
    </source>
</evidence>
<dbReference type="InterPro" id="IPR033876">
    <property type="entry name" value="SAP-like"/>
</dbReference>
<evidence type="ECO:0000313" key="12">
    <source>
        <dbReference type="EMBL" id="KIN07638.1"/>
    </source>
</evidence>